<dbReference type="Proteomes" id="UP000202456">
    <property type="component" value="Segment"/>
</dbReference>
<dbReference type="Pfam" id="PF08467">
    <property type="entry name" value="Luteo_P1-P2"/>
    <property type="match status" value="1"/>
</dbReference>
<dbReference type="InterPro" id="IPR043502">
    <property type="entry name" value="DNA/RNA_pol_sf"/>
</dbReference>
<dbReference type="SUPFAM" id="SSF56672">
    <property type="entry name" value="DNA/RNA polymerases"/>
    <property type="match status" value="1"/>
</dbReference>
<keyword evidence="6" id="KW-0688">Ribosomal frameshifting</keyword>
<dbReference type="InterPro" id="IPR043128">
    <property type="entry name" value="Rev_trsase/Diguanyl_cyclase"/>
</dbReference>
<dbReference type="InterPro" id="IPR013674">
    <property type="entry name" value="Luteo_Rpol_P1-P2"/>
</dbReference>
<feature type="domain" description="RdRp catalytic" evidence="9">
    <location>
        <begin position="561"/>
        <end position="676"/>
    </location>
</feature>
<name>R9UDU5_9TOMB</name>
<keyword evidence="3 8" id="KW-0808">Transferase</keyword>
<dbReference type="RefSeq" id="YP_008083724.1">
    <property type="nucleotide sequence ID" value="NC_021481.1"/>
</dbReference>
<dbReference type="GO" id="GO:0003968">
    <property type="term" value="F:RNA-directed RNA polymerase activity"/>
    <property type="evidence" value="ECO:0007669"/>
    <property type="project" value="UniProtKB-KW"/>
</dbReference>
<dbReference type="CDD" id="cd23233">
    <property type="entry name" value="Luteovirus_RdRp"/>
    <property type="match status" value="1"/>
</dbReference>
<dbReference type="InterPro" id="IPR002166">
    <property type="entry name" value="RNA_pol_HCV"/>
</dbReference>
<dbReference type="EC" id="2.7.7.48" evidence="1 8"/>
<dbReference type="GO" id="GO:0000166">
    <property type="term" value="F:nucleotide binding"/>
    <property type="evidence" value="ECO:0007669"/>
    <property type="project" value="UniProtKB-KW"/>
</dbReference>
<dbReference type="GeneID" id="15842604"/>
<organism evidence="10 11">
    <name type="scientific">Barley yellow dwarf virus-kerII</name>
    <dbReference type="NCBI Taxonomy" id="2169987"/>
    <lineage>
        <taxon>Viruses</taxon>
        <taxon>Riboviria</taxon>
        <taxon>Orthornavirae</taxon>
        <taxon>Kitrinoviricota</taxon>
        <taxon>Tolucaviricetes</taxon>
        <taxon>Tolivirales</taxon>
        <taxon>Tombusviridae</taxon>
        <taxon>Regressovirinae</taxon>
        <taxon>Luteovirus</taxon>
        <taxon>Luteovirus kerbihordei</taxon>
    </lineage>
</organism>
<sequence length="867" mass="98619">MVFFELLIGASVKAVKDFISHCYSRLKSIYYSLKRWLWELQGKFKAHDAFVNMCYGHMSDIEDFEIPLAGEFEVREGDLEIARAKLALLIAQHSDIGVTEAYGKYASLTGSIPVPEDYKPSVKELGSAADSVESLISEHLQAAREASKIYIKEKGVGFINSFNSLKARFKHVKEQTLLFKHNEEAASKIKQQLFAVENIDELHNFTEVTQEENGLKKTIIKEVNGEEQYFEMPIKVDVRRIKDTPVDREKAATWIRAYIKAKNSSLTADELSFATIPKYIENLAAKHDLSAESRTYLTKCALIMVPLPTSEEIAIKMTVQSPAARSRREQIEILDARGFLDGLCSETGFESPFSELGLPEISVTDGARIRKQSSKIHFLSQTSLGLVFQAPNASLHNALVAVERRVFTVGKGNEITLPPRPELDIFTESMKYFSDEIVNQVGCCKVFSPEFLAFSYSSGKRSQYLKAIESLKMKPYEEKDSHVTAFLKKEKHWMTKPIAPRLICPRTKRYNIILGTHLKFNEKKIMHAIDCVFGSPTVLSGFDSFQQGKVIARKWRKFSNPVAIGVDASRFDQHVSEQALMWEHSIYNDIFNDPFLKTALSHQLNNNILMFVDDKMLRFKVKGHRMSGDINTSMGNKLIMCGMMHAYFKSLNVDAELCNNGDDCVIICERKDEAKFAGMYDFFLKYGFNLVTEHPVYELEKLEFCQSRPVCVNGKYRMVRRPDCISKDSHTLLSMLGQEDVKSYMSAVAQCGLVLNSGVPILESFYECLYRSSGYKKVSEEYIKNVISYGTEERLQGRRARQIEPITLGTRLSYWETFGVDPRTQEIVERYFNSLTISTQLQRVKVTTPHMQSILLSIPEKNPPATQ</sequence>
<keyword evidence="5 8" id="KW-0547">Nucleotide-binding</keyword>
<keyword evidence="7 8" id="KW-0693">Viral RNA replication</keyword>
<accession>R9UDU5</accession>
<evidence type="ECO:0000313" key="10">
    <source>
        <dbReference type="EMBL" id="AGN54060.1"/>
    </source>
</evidence>
<evidence type="ECO:0000256" key="7">
    <source>
        <dbReference type="ARBA" id="ARBA00022953"/>
    </source>
</evidence>
<proteinExistence type="predicted"/>
<dbReference type="Gene3D" id="3.30.70.270">
    <property type="match status" value="1"/>
</dbReference>
<comment type="catalytic activity">
    <reaction evidence="8">
        <text>RNA(n) + a ribonucleoside 5'-triphosphate = RNA(n+1) + diphosphate</text>
        <dbReference type="Rhea" id="RHEA:21248"/>
        <dbReference type="Rhea" id="RHEA-COMP:14527"/>
        <dbReference type="Rhea" id="RHEA-COMP:17342"/>
        <dbReference type="ChEBI" id="CHEBI:33019"/>
        <dbReference type="ChEBI" id="CHEBI:61557"/>
        <dbReference type="ChEBI" id="CHEBI:140395"/>
        <dbReference type="EC" id="2.7.7.48"/>
    </reaction>
</comment>
<evidence type="ECO:0000256" key="2">
    <source>
        <dbReference type="ARBA" id="ARBA00022484"/>
    </source>
</evidence>
<protein>
    <recommendedName>
        <fullName evidence="1 8">RNA-directed RNA polymerase</fullName>
        <ecNumber evidence="1 8">2.7.7.48</ecNumber>
    </recommendedName>
</protein>
<evidence type="ECO:0000256" key="8">
    <source>
        <dbReference type="RuleBase" id="RU363062"/>
    </source>
</evidence>
<dbReference type="GO" id="GO:0039694">
    <property type="term" value="P:viral RNA genome replication"/>
    <property type="evidence" value="ECO:0007669"/>
    <property type="project" value="InterPro"/>
</dbReference>
<keyword evidence="2 8" id="KW-0696">RNA-directed RNA polymerase</keyword>
<dbReference type="GO" id="GO:0075523">
    <property type="term" value="P:viral translational frameshifting"/>
    <property type="evidence" value="ECO:0007669"/>
    <property type="project" value="UniProtKB-KW"/>
</dbReference>
<dbReference type="InterPro" id="IPR007094">
    <property type="entry name" value="RNA-dir_pol_PSvirus"/>
</dbReference>
<keyword evidence="11" id="KW-1185">Reference proteome</keyword>
<evidence type="ECO:0000256" key="5">
    <source>
        <dbReference type="ARBA" id="ARBA00022741"/>
    </source>
</evidence>
<keyword evidence="4 8" id="KW-0548">Nucleotidyltransferase</keyword>
<gene>
    <name evidence="10" type="primary">ORF1</name>
</gene>
<dbReference type="KEGG" id="vg:15842604"/>
<evidence type="ECO:0000256" key="4">
    <source>
        <dbReference type="ARBA" id="ARBA00022695"/>
    </source>
</evidence>
<reference evidence="10 11" key="1">
    <citation type="journal article" date="2013" name="PLoS ONE">
        <title>Distribution of Barley yellow dwarf virus-PAV in the Sub-Antarctic Kerguelen Islands and Characterization of Two New Luteovirus Species.</title>
        <authorList>
            <person name="Svanella-Dumas L."/>
            <person name="Candresse T."/>
            <person name="Hulle M."/>
            <person name="Marais A."/>
        </authorList>
    </citation>
    <scope>NUCLEOTIDE SEQUENCE [LARGE SCALE GENOMIC DNA]</scope>
    <source>
        <strain evidence="10">K439</strain>
    </source>
</reference>
<dbReference type="PROSITE" id="PS50507">
    <property type="entry name" value="RDRP_SSRNA_POS"/>
    <property type="match status" value="1"/>
</dbReference>
<dbReference type="GO" id="GO:0003723">
    <property type="term" value="F:RNA binding"/>
    <property type="evidence" value="ECO:0007669"/>
    <property type="project" value="InterPro"/>
</dbReference>
<evidence type="ECO:0000313" key="11">
    <source>
        <dbReference type="Proteomes" id="UP000202456"/>
    </source>
</evidence>
<evidence type="ECO:0000256" key="1">
    <source>
        <dbReference type="ARBA" id="ARBA00012494"/>
    </source>
</evidence>
<dbReference type="Pfam" id="PF00998">
    <property type="entry name" value="RdRP_3"/>
    <property type="match status" value="1"/>
</dbReference>
<evidence type="ECO:0000256" key="6">
    <source>
        <dbReference type="ARBA" id="ARBA00022758"/>
    </source>
</evidence>
<evidence type="ECO:0000256" key="3">
    <source>
        <dbReference type="ARBA" id="ARBA00022679"/>
    </source>
</evidence>
<dbReference type="EMBL" id="KC571999">
    <property type="protein sequence ID" value="AGN54060.1"/>
    <property type="molecule type" value="Genomic_RNA"/>
</dbReference>
<evidence type="ECO:0000259" key="9">
    <source>
        <dbReference type="PROSITE" id="PS50507"/>
    </source>
</evidence>